<name>A0ACB9QCN9_BAUVA</name>
<accession>A0ACB9QCN9</accession>
<organism evidence="1 2">
    <name type="scientific">Bauhinia variegata</name>
    <name type="common">Purple orchid tree</name>
    <name type="synonym">Phanera variegata</name>
    <dbReference type="NCBI Taxonomy" id="167791"/>
    <lineage>
        <taxon>Eukaryota</taxon>
        <taxon>Viridiplantae</taxon>
        <taxon>Streptophyta</taxon>
        <taxon>Embryophyta</taxon>
        <taxon>Tracheophyta</taxon>
        <taxon>Spermatophyta</taxon>
        <taxon>Magnoliopsida</taxon>
        <taxon>eudicotyledons</taxon>
        <taxon>Gunneridae</taxon>
        <taxon>Pentapetalae</taxon>
        <taxon>rosids</taxon>
        <taxon>fabids</taxon>
        <taxon>Fabales</taxon>
        <taxon>Fabaceae</taxon>
        <taxon>Cercidoideae</taxon>
        <taxon>Cercideae</taxon>
        <taxon>Bauhiniinae</taxon>
        <taxon>Bauhinia</taxon>
    </lineage>
</organism>
<reference evidence="1 2" key="1">
    <citation type="journal article" date="2022" name="DNA Res.">
        <title>Chromosomal-level genome assembly of the orchid tree Bauhinia variegata (Leguminosae; Cercidoideae) supports the allotetraploid origin hypothesis of Bauhinia.</title>
        <authorList>
            <person name="Zhong Y."/>
            <person name="Chen Y."/>
            <person name="Zheng D."/>
            <person name="Pang J."/>
            <person name="Liu Y."/>
            <person name="Luo S."/>
            <person name="Meng S."/>
            <person name="Qian L."/>
            <person name="Wei D."/>
            <person name="Dai S."/>
            <person name="Zhou R."/>
        </authorList>
    </citation>
    <scope>NUCLEOTIDE SEQUENCE [LARGE SCALE GENOMIC DNA]</scope>
    <source>
        <strain evidence="1">BV-YZ2020</strain>
    </source>
</reference>
<keyword evidence="2" id="KW-1185">Reference proteome</keyword>
<dbReference type="EMBL" id="CM039426">
    <property type="protein sequence ID" value="KAI4357752.1"/>
    <property type="molecule type" value="Genomic_DNA"/>
</dbReference>
<evidence type="ECO:0000313" key="1">
    <source>
        <dbReference type="EMBL" id="KAI4357752.1"/>
    </source>
</evidence>
<evidence type="ECO:0000313" key="2">
    <source>
        <dbReference type="Proteomes" id="UP000828941"/>
    </source>
</evidence>
<sequence>MPSFLLEALKRKIMVKCRKRRQKKRKLKKSCHVDWSNIPGSILEMIAERLSLIDCLSVSKVCKSWNNVLGEELPCWIKRGFPWLLVSGEEHKEIRNCISVLENRVLELKLLEAHGKYCWGSFHHWLIMVKDMSTFSLEVNLLNPFSGSQISLPGIWNLYHKMVLSGFPSENNFVCLLLHSQYRELAFWIPGEQSWYKYKLTGDPFEDAIFFNGSFYLLVDGFNIWQIDVKSIYSSISEGCDQFGTLSEIQITELKMAEMQQIHEPSMPERNADDHILKYLVESSGEILLVCRYFSDDILETRKFEVYSLDFCQSSWKKIEDLGDRMLFLGKCSSMSFSAKELGVGMNNSIYFSNDPATPWWNEWDSYHLRGISARLGLNMANGRDWGIFRLHNENGEAFRFHGDADHWAYTWFNIPSWWCFKNIPFIEES</sequence>
<dbReference type="Proteomes" id="UP000828941">
    <property type="component" value="Chromosome 1"/>
</dbReference>
<protein>
    <submittedName>
        <fullName evidence="1">Uncharacterized protein</fullName>
    </submittedName>
</protein>
<gene>
    <name evidence="1" type="ORF">L6164_001683</name>
</gene>
<proteinExistence type="predicted"/>
<comment type="caution">
    <text evidence="1">The sequence shown here is derived from an EMBL/GenBank/DDBJ whole genome shotgun (WGS) entry which is preliminary data.</text>
</comment>